<name>A0ACC2LHC8_PERAE</name>
<accession>A0ACC2LHC8</accession>
<reference evidence="1 2" key="1">
    <citation type="journal article" date="2022" name="Hortic Res">
        <title>A haplotype resolved chromosomal level avocado genome allows analysis of novel avocado genes.</title>
        <authorList>
            <person name="Nath O."/>
            <person name="Fletcher S.J."/>
            <person name="Hayward A."/>
            <person name="Shaw L.M."/>
            <person name="Masouleh A.K."/>
            <person name="Furtado A."/>
            <person name="Henry R.J."/>
            <person name="Mitter N."/>
        </authorList>
    </citation>
    <scope>NUCLEOTIDE SEQUENCE [LARGE SCALE GENOMIC DNA]</scope>
    <source>
        <strain evidence="2">cv. Hass</strain>
    </source>
</reference>
<comment type="caution">
    <text evidence="1">The sequence shown here is derived from an EMBL/GenBank/DDBJ whole genome shotgun (WGS) entry which is preliminary data.</text>
</comment>
<dbReference type="EMBL" id="CM056816">
    <property type="protein sequence ID" value="KAJ8632568.1"/>
    <property type="molecule type" value="Genomic_DNA"/>
</dbReference>
<gene>
    <name evidence="1" type="ORF">MRB53_025904</name>
</gene>
<evidence type="ECO:0000313" key="1">
    <source>
        <dbReference type="EMBL" id="KAJ8632568.1"/>
    </source>
</evidence>
<sequence>MEGEEVEVEERMEIQGLYGGMGDDEFWEEEHNSYRAIPENPPEEKKMKMVQDAVVSQHHQRMIKNRESAARSRERKQAYNLELEGMIKILKDENEQLKRQEVEDAKKRLKQLLETLIPVEEMSRPPRRLRKTQGTITRQIWKQSLSYGCCLLTFWSNDLEEWDEGQNHMRHKEKPISSDEILIRLTQEARLEQLLYDAEQQDSSCVAWSWLNYHSEAEFSMLSKEKQVNYNENCNHPH</sequence>
<evidence type="ECO:0000313" key="2">
    <source>
        <dbReference type="Proteomes" id="UP001234297"/>
    </source>
</evidence>
<proteinExistence type="predicted"/>
<keyword evidence="2" id="KW-1185">Reference proteome</keyword>
<protein>
    <submittedName>
        <fullName evidence="1">Uncharacterized protein</fullName>
    </submittedName>
</protein>
<organism evidence="1 2">
    <name type="scientific">Persea americana</name>
    <name type="common">Avocado</name>
    <dbReference type="NCBI Taxonomy" id="3435"/>
    <lineage>
        <taxon>Eukaryota</taxon>
        <taxon>Viridiplantae</taxon>
        <taxon>Streptophyta</taxon>
        <taxon>Embryophyta</taxon>
        <taxon>Tracheophyta</taxon>
        <taxon>Spermatophyta</taxon>
        <taxon>Magnoliopsida</taxon>
        <taxon>Magnoliidae</taxon>
        <taxon>Laurales</taxon>
        <taxon>Lauraceae</taxon>
        <taxon>Persea</taxon>
    </lineage>
</organism>
<dbReference type="Proteomes" id="UP001234297">
    <property type="component" value="Chromosome 8"/>
</dbReference>